<dbReference type="PANTHER" id="PTHR21090">
    <property type="entry name" value="AROM/DEHYDROQUINATE SYNTHASE"/>
    <property type="match status" value="1"/>
</dbReference>
<evidence type="ECO:0000256" key="3">
    <source>
        <dbReference type="ARBA" id="ARBA00009948"/>
    </source>
</evidence>
<dbReference type="NCBIfam" id="TIGR01356">
    <property type="entry name" value="aroA"/>
    <property type="match status" value="1"/>
</dbReference>
<comment type="subcellular location">
    <subcellularLocation>
        <location evidence="9">Cytoplasm</location>
    </subcellularLocation>
</comment>
<evidence type="ECO:0000313" key="11">
    <source>
        <dbReference type="EMBL" id="MTK20350.1"/>
    </source>
</evidence>
<evidence type="ECO:0000256" key="6">
    <source>
        <dbReference type="ARBA" id="ARBA00022679"/>
    </source>
</evidence>
<comment type="catalytic activity">
    <reaction evidence="8">
        <text>3-phosphoshikimate + phosphoenolpyruvate = 5-O-(1-carboxyvinyl)-3-phosphoshikimate + phosphate</text>
        <dbReference type="Rhea" id="RHEA:21256"/>
        <dbReference type="ChEBI" id="CHEBI:43474"/>
        <dbReference type="ChEBI" id="CHEBI:57701"/>
        <dbReference type="ChEBI" id="CHEBI:58702"/>
        <dbReference type="ChEBI" id="CHEBI:145989"/>
        <dbReference type="EC" id="2.5.1.19"/>
    </reaction>
    <physiologicalReaction direction="left-to-right" evidence="8">
        <dbReference type="Rhea" id="RHEA:21257"/>
    </physiologicalReaction>
</comment>
<dbReference type="PANTHER" id="PTHR21090:SF5">
    <property type="entry name" value="PENTAFUNCTIONAL AROM POLYPEPTIDE"/>
    <property type="match status" value="1"/>
</dbReference>
<feature type="binding site" evidence="9">
    <location>
        <position position="85"/>
    </location>
    <ligand>
        <name>phosphoenolpyruvate</name>
        <dbReference type="ChEBI" id="CHEBI:58702"/>
    </ligand>
</feature>
<feature type="binding site" evidence="9">
    <location>
        <position position="338"/>
    </location>
    <ligand>
        <name>phosphoenolpyruvate</name>
        <dbReference type="ChEBI" id="CHEBI:58702"/>
    </ligand>
</feature>
<evidence type="ECO:0000256" key="9">
    <source>
        <dbReference type="HAMAP-Rule" id="MF_00210"/>
    </source>
</evidence>
<dbReference type="PIRSF" id="PIRSF000505">
    <property type="entry name" value="EPSPS"/>
    <property type="match status" value="1"/>
</dbReference>
<feature type="binding site" evidence="9">
    <location>
        <position position="159"/>
    </location>
    <ligand>
        <name>3-phosphoshikimate</name>
        <dbReference type="ChEBI" id="CHEBI:145989"/>
    </ligand>
</feature>
<sequence>MRLSGELQVAGDKSITHRAIILSSLATGQTVIHNPLLGADCLSTLEIFKQFGVTYQLTANQLIIDSPGVDGFTYSNSILDAGNSGTTARLLMGVLSALPTTLTLVGDASLSKRPMKRVTSPLKQMGACIELTHDQTLPATIKGQSLNGIEYELPVASAQVKSAIMLAAMFASGETKIHEPVPTRDHTEKMFEDFQIVYNKENRVITLSGPQMPKTPGQVFVPADISSAAFFMVAALMVEGSDLILKNVGLNETRCGIVDVLLQMGGRLTIQNERYFGGERVADIRVQYTKDLKGIIIEGEMIPRLIDEIPIIALLATKAMGQTIIKDAEELKVKETNRIDVTVGELKAIGANLFSTEDGMVINGDINLSYHPALVSSHGDHRIAMMLYVASLLMKNELEIEEMQAMNISYPDFLVHMQKVLK</sequence>
<dbReference type="Proteomes" id="UP000487649">
    <property type="component" value="Unassembled WGS sequence"/>
</dbReference>
<dbReference type="GO" id="GO:0008652">
    <property type="term" value="P:amino acid biosynthetic process"/>
    <property type="evidence" value="ECO:0007669"/>
    <property type="project" value="UniProtKB-KW"/>
</dbReference>
<feature type="binding site" evidence="9">
    <location>
        <position position="334"/>
    </location>
    <ligand>
        <name>3-phosphoshikimate</name>
        <dbReference type="ChEBI" id="CHEBI:145989"/>
    </ligand>
</feature>
<dbReference type="InterPro" id="IPR001986">
    <property type="entry name" value="Enolpyruvate_Tfrase_dom"/>
</dbReference>
<dbReference type="GO" id="GO:0003866">
    <property type="term" value="F:3-phosphoshikimate 1-carboxyvinyltransferase activity"/>
    <property type="evidence" value="ECO:0007669"/>
    <property type="project" value="UniProtKB-UniRule"/>
</dbReference>
<name>A0A9X4XEF4_9FIRM</name>
<dbReference type="GO" id="GO:0005737">
    <property type="term" value="C:cytoplasm"/>
    <property type="evidence" value="ECO:0007669"/>
    <property type="project" value="UniProtKB-SubCell"/>
</dbReference>
<dbReference type="SUPFAM" id="SSF55205">
    <property type="entry name" value="EPT/RTPC-like"/>
    <property type="match status" value="1"/>
</dbReference>
<evidence type="ECO:0000256" key="1">
    <source>
        <dbReference type="ARBA" id="ARBA00002174"/>
    </source>
</evidence>
<dbReference type="PROSITE" id="PS00104">
    <property type="entry name" value="EPSP_SYNTHASE_1"/>
    <property type="match status" value="1"/>
</dbReference>
<evidence type="ECO:0000313" key="12">
    <source>
        <dbReference type="Proteomes" id="UP000487649"/>
    </source>
</evidence>
<dbReference type="FunFam" id="3.65.10.10:FF:000006">
    <property type="entry name" value="3-phosphoshikimate 1-carboxyvinyltransferase"/>
    <property type="match status" value="1"/>
</dbReference>
<dbReference type="Gene3D" id="3.65.10.10">
    <property type="entry name" value="Enolpyruvate transferase domain"/>
    <property type="match status" value="2"/>
</dbReference>
<dbReference type="InterPro" id="IPR013792">
    <property type="entry name" value="RNA3'P_cycl/enolpyr_Trfase_a/b"/>
</dbReference>
<feature type="binding site" evidence="9">
    <location>
        <position position="382"/>
    </location>
    <ligand>
        <name>phosphoenolpyruvate</name>
        <dbReference type="ChEBI" id="CHEBI:58702"/>
    </ligand>
</feature>
<dbReference type="PROSITE" id="PS00885">
    <property type="entry name" value="EPSP_SYNTHASE_2"/>
    <property type="match status" value="1"/>
</dbReference>
<evidence type="ECO:0000256" key="4">
    <source>
        <dbReference type="ARBA" id="ARBA00022490"/>
    </source>
</evidence>
<dbReference type="GO" id="GO:0009423">
    <property type="term" value="P:chorismate biosynthetic process"/>
    <property type="evidence" value="ECO:0007669"/>
    <property type="project" value="UniProtKB-UniRule"/>
</dbReference>
<dbReference type="InterPro" id="IPR036968">
    <property type="entry name" value="Enolpyruvate_Tfrase_sf"/>
</dbReference>
<dbReference type="Pfam" id="PF00275">
    <property type="entry name" value="EPSP_synthase"/>
    <property type="match status" value="1"/>
</dbReference>
<reference evidence="11 12" key="1">
    <citation type="journal article" date="2019" name="Nat. Med.">
        <title>A library of human gut bacterial isolates paired with longitudinal multiomics data enables mechanistic microbiome research.</title>
        <authorList>
            <person name="Poyet M."/>
            <person name="Groussin M."/>
            <person name="Gibbons S.M."/>
            <person name="Avila-Pacheco J."/>
            <person name="Jiang X."/>
            <person name="Kearney S.M."/>
            <person name="Perrotta A.R."/>
            <person name="Berdy B."/>
            <person name="Zhao S."/>
            <person name="Lieberman T.D."/>
            <person name="Swanson P.K."/>
            <person name="Smith M."/>
            <person name="Roesemann S."/>
            <person name="Alexander J.E."/>
            <person name="Rich S.A."/>
            <person name="Livny J."/>
            <person name="Vlamakis H."/>
            <person name="Clish C."/>
            <person name="Bullock K."/>
            <person name="Deik A."/>
            <person name="Scott J."/>
            <person name="Pierce K.A."/>
            <person name="Xavier R.J."/>
            <person name="Alm E.J."/>
        </authorList>
    </citation>
    <scope>NUCLEOTIDE SEQUENCE [LARGE SCALE GENOMIC DNA]</scope>
    <source>
        <strain evidence="11 12">BIOML-A198</strain>
    </source>
</reference>
<comment type="subunit">
    <text evidence="9">Monomer.</text>
</comment>
<evidence type="ECO:0000256" key="7">
    <source>
        <dbReference type="ARBA" id="ARBA00023141"/>
    </source>
</evidence>
<evidence type="ECO:0000259" key="10">
    <source>
        <dbReference type="Pfam" id="PF00275"/>
    </source>
</evidence>
<dbReference type="RefSeq" id="WP_006785704.1">
    <property type="nucleotide sequence ID" value="NZ_JAMQUV010000021.1"/>
</dbReference>
<dbReference type="GO" id="GO:0009073">
    <property type="term" value="P:aromatic amino acid family biosynthetic process"/>
    <property type="evidence" value="ECO:0007669"/>
    <property type="project" value="UniProtKB-KW"/>
</dbReference>
<feature type="binding site" evidence="9">
    <location>
        <position position="13"/>
    </location>
    <ligand>
        <name>3-phosphoshikimate</name>
        <dbReference type="ChEBI" id="CHEBI:145989"/>
    </ligand>
</feature>
<comment type="pathway">
    <text evidence="2 9">Metabolic intermediate biosynthesis; chorismate biosynthesis; chorismate from D-erythrose 4-phosphate and phosphoenolpyruvate: step 6/7.</text>
</comment>
<organism evidence="11 12">
    <name type="scientific">Turicibacter sanguinis</name>
    <dbReference type="NCBI Taxonomy" id="154288"/>
    <lineage>
        <taxon>Bacteria</taxon>
        <taxon>Bacillati</taxon>
        <taxon>Bacillota</taxon>
        <taxon>Erysipelotrichia</taxon>
        <taxon>Erysipelotrichales</taxon>
        <taxon>Turicibacteraceae</taxon>
        <taxon>Turicibacter</taxon>
    </lineage>
</organism>
<feature type="binding site" evidence="9">
    <location>
        <position position="157"/>
    </location>
    <ligand>
        <name>3-phosphoshikimate</name>
        <dbReference type="ChEBI" id="CHEBI:145989"/>
    </ligand>
</feature>
<protein>
    <recommendedName>
        <fullName evidence="9">3-phosphoshikimate 1-carboxyvinyltransferase</fullName>
        <ecNumber evidence="9">2.5.1.19</ecNumber>
    </recommendedName>
    <alternativeName>
        <fullName evidence="9">5-enolpyruvylshikimate-3-phosphate synthase</fullName>
        <shortName evidence="9">EPSP synthase</shortName>
        <shortName evidence="9">EPSPS</shortName>
    </alternativeName>
</protein>
<keyword evidence="7 9" id="KW-0057">Aromatic amino acid biosynthesis</keyword>
<feature type="binding site" evidence="9">
    <location>
        <position position="307"/>
    </location>
    <ligand>
        <name>3-phosphoshikimate</name>
        <dbReference type="ChEBI" id="CHEBI:145989"/>
    </ligand>
</feature>
<keyword evidence="6 9" id="KW-0808">Transferase</keyword>
<comment type="similarity">
    <text evidence="3 9">Belongs to the EPSP synthase family.</text>
</comment>
<comment type="caution">
    <text evidence="11">The sequence shown here is derived from an EMBL/GenBank/DDBJ whole genome shotgun (WGS) entry which is preliminary data.</text>
</comment>
<evidence type="ECO:0000256" key="8">
    <source>
        <dbReference type="ARBA" id="ARBA00044633"/>
    </source>
</evidence>
<dbReference type="AlphaFoldDB" id="A0A9X4XEF4"/>
<dbReference type="HAMAP" id="MF_00210">
    <property type="entry name" value="EPSP_synth"/>
    <property type="match status" value="1"/>
</dbReference>
<accession>A0A9X4XEF4</accession>
<feature type="binding site" evidence="9">
    <location>
        <position position="159"/>
    </location>
    <ligand>
        <name>phosphoenolpyruvate</name>
        <dbReference type="ChEBI" id="CHEBI:58702"/>
    </ligand>
</feature>
<dbReference type="EMBL" id="WMQE01000004">
    <property type="protein sequence ID" value="MTK20350.1"/>
    <property type="molecule type" value="Genomic_DNA"/>
</dbReference>
<feature type="domain" description="Enolpyruvate transferase" evidence="10">
    <location>
        <begin position="2"/>
        <end position="414"/>
    </location>
</feature>
<comment type="caution">
    <text evidence="9">Lacks conserved residue(s) required for the propagation of feature annotation.</text>
</comment>
<dbReference type="FunFam" id="3.65.10.10:FF:000005">
    <property type="entry name" value="3-phosphoshikimate 1-carboxyvinyltransferase"/>
    <property type="match status" value="1"/>
</dbReference>
<dbReference type="InterPro" id="IPR023193">
    <property type="entry name" value="EPSP_synthase_CS"/>
</dbReference>
<comment type="function">
    <text evidence="1 9">Catalyzes the transfer of the enolpyruvyl moiety of phosphoenolpyruvate (PEP) to the 5-hydroxyl of shikimate-3-phosphate (S3P) to produce enolpyruvyl shikimate-3-phosphate and inorganic phosphate.</text>
</comment>
<dbReference type="CDD" id="cd01556">
    <property type="entry name" value="EPSP_synthase"/>
    <property type="match status" value="1"/>
</dbReference>
<keyword evidence="4 9" id="KW-0963">Cytoplasm</keyword>
<feature type="binding site" evidence="9">
    <location>
        <position position="113"/>
    </location>
    <ligand>
        <name>phosphoenolpyruvate</name>
        <dbReference type="ChEBI" id="CHEBI:58702"/>
    </ligand>
</feature>
<dbReference type="InterPro" id="IPR006264">
    <property type="entry name" value="EPSP_synthase"/>
</dbReference>
<gene>
    <name evidence="9 11" type="primary">aroA</name>
    <name evidence="11" type="ORF">GMA92_02705</name>
</gene>
<proteinExistence type="inferred from homology"/>
<evidence type="ECO:0000256" key="2">
    <source>
        <dbReference type="ARBA" id="ARBA00004811"/>
    </source>
</evidence>
<keyword evidence="5 9" id="KW-0028">Amino-acid biosynthesis</keyword>
<feature type="binding site" evidence="9">
    <location>
        <position position="13"/>
    </location>
    <ligand>
        <name>phosphoenolpyruvate</name>
        <dbReference type="ChEBI" id="CHEBI:58702"/>
    </ligand>
</feature>
<dbReference type="EC" id="2.5.1.19" evidence="9"/>
<feature type="binding site" evidence="9">
    <location>
        <position position="14"/>
    </location>
    <ligand>
        <name>3-phosphoshikimate</name>
        <dbReference type="ChEBI" id="CHEBI:145989"/>
    </ligand>
</feature>
<feature type="binding site" evidence="9">
    <location>
        <position position="18"/>
    </location>
    <ligand>
        <name>3-phosphoshikimate</name>
        <dbReference type="ChEBI" id="CHEBI:145989"/>
    </ligand>
</feature>
<evidence type="ECO:0000256" key="5">
    <source>
        <dbReference type="ARBA" id="ARBA00022605"/>
    </source>
</evidence>
<feature type="active site" description="Proton acceptor" evidence="9">
    <location>
        <position position="307"/>
    </location>
</feature>